<keyword evidence="2" id="KW-0677">Repeat</keyword>
<feature type="compositionally biased region" description="Low complexity" evidence="4">
    <location>
        <begin position="81"/>
        <end position="98"/>
    </location>
</feature>
<dbReference type="GO" id="GO:1990234">
    <property type="term" value="C:transferase complex"/>
    <property type="evidence" value="ECO:0007669"/>
    <property type="project" value="UniProtKB-ARBA"/>
</dbReference>
<feature type="region of interest" description="Disordered" evidence="4">
    <location>
        <begin position="371"/>
        <end position="488"/>
    </location>
</feature>
<protein>
    <submittedName>
        <fullName evidence="5">Uncharacterized protein</fullName>
    </submittedName>
</protein>
<evidence type="ECO:0000256" key="2">
    <source>
        <dbReference type="ARBA" id="ARBA00022737"/>
    </source>
</evidence>
<dbReference type="AlphaFoldDB" id="A0A2S5BG41"/>
<dbReference type="EMBL" id="PJQD01000012">
    <property type="protein sequence ID" value="POY75738.1"/>
    <property type="molecule type" value="Genomic_DNA"/>
</dbReference>
<feature type="compositionally biased region" description="Basic and acidic residues" evidence="4">
    <location>
        <begin position="478"/>
        <end position="488"/>
    </location>
</feature>
<dbReference type="STRING" id="741276.A0A2S5BG41"/>
<dbReference type="SUPFAM" id="SSF50978">
    <property type="entry name" value="WD40 repeat-like"/>
    <property type="match status" value="1"/>
</dbReference>
<feature type="compositionally biased region" description="Basic and acidic residues" evidence="4">
    <location>
        <begin position="1"/>
        <end position="10"/>
    </location>
</feature>
<feature type="compositionally biased region" description="Gly residues" evidence="4">
    <location>
        <begin position="114"/>
        <end position="134"/>
    </location>
</feature>
<dbReference type="SMART" id="SM00320">
    <property type="entry name" value="WD40"/>
    <property type="match status" value="5"/>
</dbReference>
<feature type="repeat" description="WD" evidence="3">
    <location>
        <begin position="677"/>
        <end position="714"/>
    </location>
</feature>
<evidence type="ECO:0000313" key="5">
    <source>
        <dbReference type="EMBL" id="POY75738.1"/>
    </source>
</evidence>
<feature type="region of interest" description="Disordered" evidence="4">
    <location>
        <begin position="1"/>
        <end position="135"/>
    </location>
</feature>
<dbReference type="Proteomes" id="UP000237144">
    <property type="component" value="Unassembled WGS sequence"/>
</dbReference>
<feature type="repeat" description="WD" evidence="3">
    <location>
        <begin position="563"/>
        <end position="597"/>
    </location>
</feature>
<organism evidence="5 6">
    <name type="scientific">Rhodotorula taiwanensis</name>
    <dbReference type="NCBI Taxonomy" id="741276"/>
    <lineage>
        <taxon>Eukaryota</taxon>
        <taxon>Fungi</taxon>
        <taxon>Dikarya</taxon>
        <taxon>Basidiomycota</taxon>
        <taxon>Pucciniomycotina</taxon>
        <taxon>Microbotryomycetes</taxon>
        <taxon>Sporidiobolales</taxon>
        <taxon>Sporidiobolaceae</taxon>
        <taxon>Rhodotorula</taxon>
    </lineage>
</organism>
<evidence type="ECO:0000256" key="1">
    <source>
        <dbReference type="ARBA" id="ARBA00022574"/>
    </source>
</evidence>
<gene>
    <name evidence="5" type="ORF">BMF94_1148</name>
</gene>
<comment type="caution">
    <text evidence="5">The sequence shown here is derived from an EMBL/GenBank/DDBJ whole genome shotgun (WGS) entry which is preliminary data.</text>
</comment>
<dbReference type="Gene3D" id="2.130.10.10">
    <property type="entry name" value="YVTN repeat-like/Quinoprotein amine dehydrogenase"/>
    <property type="match status" value="2"/>
</dbReference>
<dbReference type="PROSITE" id="PS50082">
    <property type="entry name" value="WD_REPEATS_2"/>
    <property type="match status" value="4"/>
</dbReference>
<feature type="compositionally biased region" description="Polar residues" evidence="4">
    <location>
        <begin position="46"/>
        <end position="56"/>
    </location>
</feature>
<dbReference type="InterPro" id="IPR001680">
    <property type="entry name" value="WD40_rpt"/>
</dbReference>
<dbReference type="InterPro" id="IPR015943">
    <property type="entry name" value="WD40/YVTN_repeat-like_dom_sf"/>
</dbReference>
<dbReference type="PROSITE" id="PS50294">
    <property type="entry name" value="WD_REPEATS_REGION"/>
    <property type="match status" value="4"/>
</dbReference>
<dbReference type="InterPro" id="IPR020472">
    <property type="entry name" value="WD40_PAC1"/>
</dbReference>
<evidence type="ECO:0000313" key="6">
    <source>
        <dbReference type="Proteomes" id="UP000237144"/>
    </source>
</evidence>
<feature type="compositionally biased region" description="Polar residues" evidence="4">
    <location>
        <begin position="389"/>
        <end position="401"/>
    </location>
</feature>
<feature type="compositionally biased region" description="Basic and acidic residues" evidence="4">
    <location>
        <begin position="335"/>
        <end position="353"/>
    </location>
</feature>
<dbReference type="PRINTS" id="PR00320">
    <property type="entry name" value="GPROTEINBRPT"/>
</dbReference>
<dbReference type="Gene3D" id="1.20.5.340">
    <property type="match status" value="1"/>
</dbReference>
<keyword evidence="1 3" id="KW-0853">WD repeat</keyword>
<feature type="repeat" description="WD" evidence="3">
    <location>
        <begin position="635"/>
        <end position="676"/>
    </location>
</feature>
<dbReference type="InterPro" id="IPR036322">
    <property type="entry name" value="WD40_repeat_dom_sf"/>
</dbReference>
<sequence length="714" mass="74386">MSSRAYEHRPLGAVSLAGQLPVSHSAGPSTPSQGQQPGGGRGFGSTSNDSATPSRTSADHGPGGPQPLGAGLAPQPPIHPHAPGSGANAAASHPNAPHGLVVAPNGMMHSGPTPSGGVGGGAGSGAGGGGGGGPAAIAAAAAQAQAQAQAQAAHAHAHAAAAVAAAAANGAPPVVPHPSAQRLNDLLEYVKAEFEQVAGEGGILRAQREEYEAMSAFLGCGGDIARPLLTLSPLLPVHSHASELNAMRAMVYDLERKYHDDKRLLQDETIRLQEENLRLRHQLDSSRASASTQPQAGRPVLPPMSGPLPSLTRPASGNAFFPPPPPPRAGTADGSDTHDYPNKRMRQEDEDRRKSRSSWCLPARLPRSKIAAADSDVVNAGRHAPPTYPSSRPSSAGSNVHHQPPTLHHPAPRPPMGASPLPHANAPPSGPDSASTPAPPTVPTPTIKEEKTGPSGPPPPPPPPPPASNEVASFDPETAPKDLKKEGSDWMTMFNPNVKRVLDVGLVHTLVHDSVVCCVRFSPDGKALATGCNRNTTLYDTKTGAKIAVLFDESSNAKADNYIRSVSFSPDGKYLATGSEDRIVRIWNLAQKRILQVFQGHKSEIYSLAFSPDGRRLVSGSGDKTARMWDLDSGSRQDQDYVLSVDISPDGAWIVSGSKDRGVQFWDPKTAKAQFMLQGHKNSVISVAVSSAGGLVATGSGDWSARIWSYERIA</sequence>
<feature type="compositionally biased region" description="Polar residues" evidence="4">
    <location>
        <begin position="285"/>
        <end position="295"/>
    </location>
</feature>
<dbReference type="Pfam" id="PF00400">
    <property type="entry name" value="WD40"/>
    <property type="match status" value="5"/>
</dbReference>
<reference evidence="5 6" key="1">
    <citation type="journal article" date="2018" name="Front. Microbiol.">
        <title>Prospects for Fungal Bioremediation of Acidic Radioactive Waste Sites: Characterization and Genome Sequence of Rhodotorula taiwanensis MD1149.</title>
        <authorList>
            <person name="Tkavc R."/>
            <person name="Matrosova V.Y."/>
            <person name="Grichenko O.E."/>
            <person name="Gostincar C."/>
            <person name="Volpe R.P."/>
            <person name="Klimenkova P."/>
            <person name="Gaidamakova E.K."/>
            <person name="Zhou C.E."/>
            <person name="Stewart B.J."/>
            <person name="Lyman M.G."/>
            <person name="Malfatti S.A."/>
            <person name="Rubinfeld B."/>
            <person name="Courtot M."/>
            <person name="Singh J."/>
            <person name="Dalgard C.L."/>
            <person name="Hamilton T."/>
            <person name="Frey K.G."/>
            <person name="Gunde-Cimerman N."/>
            <person name="Dugan L."/>
            <person name="Daly M.J."/>
        </authorList>
    </citation>
    <scope>NUCLEOTIDE SEQUENCE [LARGE SCALE GENOMIC DNA]</scope>
    <source>
        <strain evidence="5 6">MD1149</strain>
    </source>
</reference>
<evidence type="ECO:0000256" key="3">
    <source>
        <dbReference type="PROSITE-ProRule" id="PRU00221"/>
    </source>
</evidence>
<feature type="region of interest" description="Disordered" evidence="4">
    <location>
        <begin position="282"/>
        <end position="357"/>
    </location>
</feature>
<dbReference type="PANTHER" id="PTHR22847">
    <property type="entry name" value="WD40 REPEAT PROTEIN"/>
    <property type="match status" value="1"/>
</dbReference>
<dbReference type="PANTHER" id="PTHR22847:SF637">
    <property type="entry name" value="WD REPEAT DOMAIN 5B"/>
    <property type="match status" value="1"/>
</dbReference>
<evidence type="ECO:0000256" key="4">
    <source>
        <dbReference type="SAM" id="MobiDB-lite"/>
    </source>
</evidence>
<feature type="compositionally biased region" description="Pro residues" evidence="4">
    <location>
        <begin position="455"/>
        <end position="467"/>
    </location>
</feature>
<dbReference type="CDD" id="cd00200">
    <property type="entry name" value="WD40"/>
    <property type="match status" value="1"/>
</dbReference>
<proteinExistence type="predicted"/>
<dbReference type="PROSITE" id="PS00678">
    <property type="entry name" value="WD_REPEATS_1"/>
    <property type="match status" value="2"/>
</dbReference>
<dbReference type="InterPro" id="IPR019775">
    <property type="entry name" value="WD40_repeat_CS"/>
</dbReference>
<accession>A0A2S5BG41</accession>
<dbReference type="OrthoDB" id="17410at2759"/>
<name>A0A2S5BG41_9BASI</name>
<feature type="repeat" description="WD" evidence="3">
    <location>
        <begin position="598"/>
        <end position="639"/>
    </location>
</feature>
<keyword evidence="6" id="KW-1185">Reference proteome</keyword>